<evidence type="ECO:0000313" key="2">
    <source>
        <dbReference type="EMBL" id="WOK09032.1"/>
    </source>
</evidence>
<evidence type="ECO:0000256" key="1">
    <source>
        <dbReference type="SAM" id="Phobius"/>
    </source>
</evidence>
<accession>A0ABZ0IVE9</accession>
<dbReference type="Proteomes" id="UP001302349">
    <property type="component" value="Chromosome"/>
</dbReference>
<keyword evidence="1" id="KW-0812">Transmembrane</keyword>
<feature type="transmembrane region" description="Helical" evidence="1">
    <location>
        <begin position="69"/>
        <end position="90"/>
    </location>
</feature>
<name>A0ABZ0IVE9_9BACT</name>
<evidence type="ECO:0000313" key="3">
    <source>
        <dbReference type="Proteomes" id="UP001302349"/>
    </source>
</evidence>
<feature type="transmembrane region" description="Helical" evidence="1">
    <location>
        <begin position="5"/>
        <end position="24"/>
    </location>
</feature>
<organism evidence="2 3">
    <name type="scientific">Imperialibacter roseus</name>
    <dbReference type="NCBI Taxonomy" id="1324217"/>
    <lineage>
        <taxon>Bacteria</taxon>
        <taxon>Pseudomonadati</taxon>
        <taxon>Bacteroidota</taxon>
        <taxon>Cytophagia</taxon>
        <taxon>Cytophagales</taxon>
        <taxon>Flammeovirgaceae</taxon>
        <taxon>Imperialibacter</taxon>
    </lineage>
</organism>
<dbReference type="EMBL" id="CP136051">
    <property type="protein sequence ID" value="WOK09032.1"/>
    <property type="molecule type" value="Genomic_DNA"/>
</dbReference>
<feature type="transmembrane region" description="Helical" evidence="1">
    <location>
        <begin position="102"/>
        <end position="122"/>
    </location>
</feature>
<feature type="transmembrane region" description="Helical" evidence="1">
    <location>
        <begin position="39"/>
        <end position="57"/>
    </location>
</feature>
<proteinExistence type="predicted"/>
<sequence>MNTKIIMTLAAVILGTVGIALTFMPDALLNYANMEESETALLLIQILGALYFAFAMLNWMSKGSLIGGIYNRPVAVANMTHFLIGGLALVKVLMSNPNASHLIWVTGVIYAAFAVCFGIILFRHPLAESK</sequence>
<gene>
    <name evidence="2" type="ORF">RT717_10335</name>
</gene>
<dbReference type="RefSeq" id="WP_317491659.1">
    <property type="nucleotide sequence ID" value="NZ_CP136051.1"/>
</dbReference>
<keyword evidence="3" id="KW-1185">Reference proteome</keyword>
<keyword evidence="1" id="KW-1133">Transmembrane helix</keyword>
<reference evidence="2 3" key="1">
    <citation type="journal article" date="2023" name="Microbiol. Resour. Announc.">
        <title>Complete Genome Sequence of Imperialibacter roseus strain P4T.</title>
        <authorList>
            <person name="Tizabi D.R."/>
            <person name="Bachvaroff T."/>
            <person name="Hill R.T."/>
        </authorList>
    </citation>
    <scope>NUCLEOTIDE SEQUENCE [LARGE SCALE GENOMIC DNA]</scope>
    <source>
        <strain evidence="2 3">P4T</strain>
    </source>
</reference>
<keyword evidence="1" id="KW-0472">Membrane</keyword>
<protein>
    <submittedName>
        <fullName evidence="2">Uncharacterized protein</fullName>
    </submittedName>
</protein>